<dbReference type="AlphaFoldDB" id="A0A061ALA8"/>
<feature type="compositionally biased region" description="Basic residues" evidence="1">
    <location>
        <begin position="166"/>
        <end position="176"/>
    </location>
</feature>
<accession>A0A061ALA8</accession>
<keyword evidence="2" id="KW-0732">Signal</keyword>
<feature type="compositionally biased region" description="Basic and acidic residues" evidence="1">
    <location>
        <begin position="110"/>
        <end position="123"/>
    </location>
</feature>
<sequence>MALSLALSLSLALQSGREASLFAASTMALRSDGHPPRTSSRNPPLAGTNHERPFAGATAPRSPVVFRPPTSDPNRSPDWSKELDDLVDDAYPPWHELHAPERVDRARELEAQGERDMHKEMARARARHEHQMLLPGTESVIRRLRAGRAAQRPPAQPLQASSAAAPRRRTHGRRHSVGVQTDSDDEKKNRGRQESQQQRWDAGWDDAIDDAYKEEGGGESSDDDRTPRQSMVGRR</sequence>
<feature type="region of interest" description="Disordered" evidence="1">
    <location>
        <begin position="110"/>
        <end position="235"/>
    </location>
</feature>
<reference evidence="3" key="1">
    <citation type="journal article" date="2014" name="Genome Announc.">
        <title>Draft genome sequence of Rhodosporidium toruloides CECT1137, an oleaginous yeast of biotechnological interest.</title>
        <authorList>
            <person name="Morin N."/>
            <person name="Calcas X."/>
            <person name="Devillers H."/>
            <person name="Durrens P."/>
            <person name="Sherman D.J."/>
            <person name="Nicaud J.-M."/>
            <person name="Neuveglise C."/>
        </authorList>
    </citation>
    <scope>NUCLEOTIDE SEQUENCE</scope>
    <source>
        <strain evidence="3">CECT1137</strain>
    </source>
</reference>
<evidence type="ECO:0000313" key="3">
    <source>
        <dbReference type="EMBL" id="CDR38371.1"/>
    </source>
</evidence>
<name>A0A061ALA8_RHOTO</name>
<organism evidence="3">
    <name type="scientific">Rhodotorula toruloides</name>
    <name type="common">Yeast</name>
    <name type="synonym">Rhodosporidium toruloides</name>
    <dbReference type="NCBI Taxonomy" id="5286"/>
    <lineage>
        <taxon>Eukaryota</taxon>
        <taxon>Fungi</taxon>
        <taxon>Dikarya</taxon>
        <taxon>Basidiomycota</taxon>
        <taxon>Pucciniomycotina</taxon>
        <taxon>Microbotryomycetes</taxon>
        <taxon>Sporidiobolales</taxon>
        <taxon>Sporidiobolaceae</taxon>
        <taxon>Rhodotorula</taxon>
    </lineage>
</organism>
<evidence type="ECO:0000256" key="2">
    <source>
        <dbReference type="SAM" id="SignalP"/>
    </source>
</evidence>
<feature type="signal peptide" evidence="2">
    <location>
        <begin position="1"/>
        <end position="19"/>
    </location>
</feature>
<feature type="compositionally biased region" description="Low complexity" evidence="1">
    <location>
        <begin position="147"/>
        <end position="165"/>
    </location>
</feature>
<proteinExistence type="predicted"/>
<gene>
    <name evidence="3" type="ORF">RHTO0S_03e08768g</name>
</gene>
<dbReference type="EMBL" id="LK052938">
    <property type="protein sequence ID" value="CDR38371.1"/>
    <property type="molecule type" value="Genomic_DNA"/>
</dbReference>
<feature type="chain" id="PRO_5001598071" evidence="2">
    <location>
        <begin position="20"/>
        <end position="235"/>
    </location>
</feature>
<evidence type="ECO:0000256" key="1">
    <source>
        <dbReference type="SAM" id="MobiDB-lite"/>
    </source>
</evidence>
<feature type="region of interest" description="Disordered" evidence="1">
    <location>
        <begin position="29"/>
        <end position="84"/>
    </location>
</feature>
<protein>
    <submittedName>
        <fullName evidence="3">RHTO0S03e08768g1_1</fullName>
    </submittedName>
</protein>